<evidence type="ECO:0000313" key="2">
    <source>
        <dbReference type="Proteomes" id="UP001279734"/>
    </source>
</evidence>
<gene>
    <name evidence="1" type="ORF">Nepgr_016601</name>
</gene>
<proteinExistence type="predicted"/>
<organism evidence="1 2">
    <name type="scientific">Nepenthes gracilis</name>
    <name type="common">Slender pitcher plant</name>
    <dbReference type="NCBI Taxonomy" id="150966"/>
    <lineage>
        <taxon>Eukaryota</taxon>
        <taxon>Viridiplantae</taxon>
        <taxon>Streptophyta</taxon>
        <taxon>Embryophyta</taxon>
        <taxon>Tracheophyta</taxon>
        <taxon>Spermatophyta</taxon>
        <taxon>Magnoliopsida</taxon>
        <taxon>eudicotyledons</taxon>
        <taxon>Gunneridae</taxon>
        <taxon>Pentapetalae</taxon>
        <taxon>Caryophyllales</taxon>
        <taxon>Nepenthaceae</taxon>
        <taxon>Nepenthes</taxon>
    </lineage>
</organism>
<dbReference type="AlphaFoldDB" id="A0AAD3XSM8"/>
<sequence>MERSVKQNIEAEKELQASQSSQRMCLLKSGFAEWTSRSQAKQSFAESALQYKRATDSPQKSQRQFWVLGFWSFWDCGWCGGSDMFLCLWENRACFFIYLMDFDPGTRGSEDTSILKINGRIQEQRRNIDIKELYCQTVHGPSKKD</sequence>
<reference evidence="1" key="1">
    <citation type="submission" date="2023-05" db="EMBL/GenBank/DDBJ databases">
        <title>Nepenthes gracilis genome sequencing.</title>
        <authorList>
            <person name="Fukushima K."/>
        </authorList>
    </citation>
    <scope>NUCLEOTIDE SEQUENCE</scope>
    <source>
        <strain evidence="1">SING2019-196</strain>
    </source>
</reference>
<name>A0AAD3XSM8_NEPGR</name>
<keyword evidence="2" id="KW-1185">Reference proteome</keyword>
<evidence type="ECO:0000313" key="1">
    <source>
        <dbReference type="EMBL" id="GMH14760.1"/>
    </source>
</evidence>
<accession>A0AAD3XSM8</accession>
<dbReference type="EMBL" id="BSYO01000014">
    <property type="protein sequence ID" value="GMH14760.1"/>
    <property type="molecule type" value="Genomic_DNA"/>
</dbReference>
<dbReference type="Proteomes" id="UP001279734">
    <property type="component" value="Unassembled WGS sequence"/>
</dbReference>
<comment type="caution">
    <text evidence="1">The sequence shown here is derived from an EMBL/GenBank/DDBJ whole genome shotgun (WGS) entry which is preliminary data.</text>
</comment>
<protein>
    <submittedName>
        <fullName evidence="1">Uncharacterized protein</fullName>
    </submittedName>
</protein>